<organism evidence="1 2">
    <name type="scientific">Anaeroglobus geminatus F0357</name>
    <dbReference type="NCBI Taxonomy" id="861450"/>
    <lineage>
        <taxon>Bacteria</taxon>
        <taxon>Bacillati</taxon>
        <taxon>Bacillota</taxon>
        <taxon>Negativicutes</taxon>
        <taxon>Veillonellales</taxon>
        <taxon>Veillonellaceae</taxon>
        <taxon>Anaeroglobus</taxon>
    </lineage>
</organism>
<dbReference type="EMBL" id="AGCJ01000103">
    <property type="protein sequence ID" value="EHM37168.1"/>
    <property type="molecule type" value="Genomic_DNA"/>
</dbReference>
<dbReference type="HOGENOM" id="CLU_3179473_0_0_9"/>
<reference evidence="1 2" key="1">
    <citation type="submission" date="2011-08" db="EMBL/GenBank/DDBJ databases">
        <authorList>
            <person name="Weinstock G."/>
            <person name="Sodergren E."/>
            <person name="Clifton S."/>
            <person name="Fulton L."/>
            <person name="Fulton B."/>
            <person name="Courtney L."/>
            <person name="Fronick C."/>
            <person name="Harrison M."/>
            <person name="Strong C."/>
            <person name="Farmer C."/>
            <person name="Delahaunty K."/>
            <person name="Markovic C."/>
            <person name="Hall O."/>
            <person name="Minx P."/>
            <person name="Tomlinson C."/>
            <person name="Mitreva M."/>
            <person name="Hou S."/>
            <person name="Chen J."/>
            <person name="Wollam A."/>
            <person name="Pepin K.H."/>
            <person name="Johnson M."/>
            <person name="Bhonagiri V."/>
            <person name="Zhang X."/>
            <person name="Suruliraj S."/>
            <person name="Warren W."/>
            <person name="Chinwalla A."/>
            <person name="Mardis E.R."/>
            <person name="Wilson R.K."/>
        </authorList>
    </citation>
    <scope>NUCLEOTIDE SEQUENCE [LARGE SCALE GENOMIC DNA]</scope>
    <source>
        <strain evidence="1 2">F0357</strain>
    </source>
</reference>
<accession>G9YKJ0</accession>
<dbReference type="Proteomes" id="UP000005481">
    <property type="component" value="Unassembled WGS sequence"/>
</dbReference>
<name>G9YKJ0_9FIRM</name>
<evidence type="ECO:0000313" key="2">
    <source>
        <dbReference type="Proteomes" id="UP000005481"/>
    </source>
</evidence>
<protein>
    <submittedName>
        <fullName evidence="1">Uncharacterized protein</fullName>
    </submittedName>
</protein>
<sequence>MQAVFTYISGPVLLLFRRLKILLPLLGLRLKIPYSACIRPIQTVPV</sequence>
<comment type="caution">
    <text evidence="1">The sequence shown here is derived from an EMBL/GenBank/DDBJ whole genome shotgun (WGS) entry which is preliminary data.</text>
</comment>
<proteinExistence type="predicted"/>
<keyword evidence="2" id="KW-1185">Reference proteome</keyword>
<dbReference type="AlphaFoldDB" id="G9YKJ0"/>
<dbReference type="STRING" id="861450.HMPREF0080_02200"/>
<evidence type="ECO:0000313" key="1">
    <source>
        <dbReference type="EMBL" id="EHM37168.1"/>
    </source>
</evidence>
<gene>
    <name evidence="1" type="ORF">HMPREF0080_02200</name>
</gene>